<protein>
    <submittedName>
        <fullName evidence="1">Uncharacterized protein</fullName>
    </submittedName>
</protein>
<reference evidence="1" key="1">
    <citation type="journal article" date="2021" name="Proc. Natl. Acad. Sci. U.S.A.">
        <title>A Catalog of Tens of Thousands of Viruses from Human Metagenomes Reveals Hidden Associations with Chronic Diseases.</title>
        <authorList>
            <person name="Tisza M.J."/>
            <person name="Buck C.B."/>
        </authorList>
    </citation>
    <scope>NUCLEOTIDE SEQUENCE</scope>
    <source>
        <strain evidence="1">Ct3o911</strain>
    </source>
</reference>
<name>A0A8S5LK18_9CAUD</name>
<dbReference type="EMBL" id="BK015861">
    <property type="protein sequence ID" value="DAD70184.1"/>
    <property type="molecule type" value="Genomic_DNA"/>
</dbReference>
<evidence type="ECO:0000313" key="1">
    <source>
        <dbReference type="EMBL" id="DAD70184.1"/>
    </source>
</evidence>
<proteinExistence type="predicted"/>
<sequence length="348" mass="40022">MPGRPKGSKNKATILREHAEAQARAQRRMEEDEVPAYFVCAHCGKRFLKQQENFSVCQSTLWAGNNYYLPICNNCLNKLFDHYVETLGNENDACKRICMKFDIYYSQSLLDSTAKHAPNIPRMKAWLRQTNMIQHRGKTFDTYLAEVEGRIINEPEEILDAKGKVSQRMLEFWGPGFKDQDYVFLDKEYKDWISRYECKTKAQEVLFKNIAIAQLNGMKVAKTGDPKDIKTANDNLQSLLGSANIKPNQTNDNALTDANTFGTLIEKWERTKPIPEPDPAWKDVDGIGHYFRVWVLGTLCELFNLKNPYKAEYDAEMEKYTAHKPEYHMDEDESSTAAIRSAVFGEAE</sequence>
<accession>A0A8S5LK18</accession>
<organism evidence="1">
    <name type="scientific">Siphoviridae sp. ct3o911</name>
    <dbReference type="NCBI Taxonomy" id="2827560"/>
    <lineage>
        <taxon>Viruses</taxon>
        <taxon>Duplodnaviria</taxon>
        <taxon>Heunggongvirae</taxon>
        <taxon>Uroviricota</taxon>
        <taxon>Caudoviricetes</taxon>
    </lineage>
</organism>